<dbReference type="NCBIfam" id="TIGR01489">
    <property type="entry name" value="DKMTPPase-SF"/>
    <property type="match status" value="1"/>
</dbReference>
<dbReference type="OMA" id="YIPFETF"/>
<dbReference type="InterPro" id="IPR036412">
    <property type="entry name" value="HAD-like_sf"/>
</dbReference>
<evidence type="ECO:0000256" key="1">
    <source>
        <dbReference type="ARBA" id="ARBA00022801"/>
    </source>
</evidence>
<dbReference type="SUPFAM" id="SSF56784">
    <property type="entry name" value="HAD-like"/>
    <property type="match status" value="1"/>
</dbReference>
<organism evidence="2 3">
    <name type="scientific">Pneumocystis murina (strain B123)</name>
    <name type="common">Mouse pneumocystis pneumonia agent</name>
    <name type="synonym">Pneumocystis carinii f. sp. muris</name>
    <dbReference type="NCBI Taxonomy" id="1069680"/>
    <lineage>
        <taxon>Eukaryota</taxon>
        <taxon>Fungi</taxon>
        <taxon>Dikarya</taxon>
        <taxon>Ascomycota</taxon>
        <taxon>Taphrinomycotina</taxon>
        <taxon>Pneumocystomycetes</taxon>
        <taxon>Pneumocystaceae</taxon>
        <taxon>Pneumocystis</taxon>
    </lineage>
</organism>
<protein>
    <recommendedName>
        <fullName evidence="4">2,3-diketo-5-methylthio-1-phosphopentane phosphatase</fullName>
    </recommendedName>
</protein>
<dbReference type="HOGENOM" id="CLU_058495_1_0_1"/>
<reference evidence="3" key="1">
    <citation type="journal article" date="2016" name="Nat. Commun.">
        <title>Genome analysis of three Pneumocystis species reveals adaptation mechanisms to life exclusively in mammalian hosts.</title>
        <authorList>
            <person name="Ma L."/>
            <person name="Chen Z."/>
            <person name="Huang D.W."/>
            <person name="Kutty G."/>
            <person name="Ishihara M."/>
            <person name="Wang H."/>
            <person name="Abouelleil A."/>
            <person name="Bishop L."/>
            <person name="Davey E."/>
            <person name="Deng R."/>
            <person name="Deng X."/>
            <person name="Fan L."/>
            <person name="Fantoni G."/>
            <person name="Fitzgerald M."/>
            <person name="Gogineni E."/>
            <person name="Goldberg J.M."/>
            <person name="Handley G."/>
            <person name="Hu X."/>
            <person name="Huber C."/>
            <person name="Jiao X."/>
            <person name="Jones K."/>
            <person name="Levin J.Z."/>
            <person name="Liu Y."/>
            <person name="Macdonald P."/>
            <person name="Melnikov A."/>
            <person name="Raley C."/>
            <person name="Sassi M."/>
            <person name="Sherman B.T."/>
            <person name="Song X."/>
            <person name="Sykes S."/>
            <person name="Tran B."/>
            <person name="Walsh L."/>
            <person name="Xia Y."/>
            <person name="Yang J."/>
            <person name="Young S."/>
            <person name="Zeng Q."/>
            <person name="Zheng X."/>
            <person name="Stephens R."/>
            <person name="Nusbaum C."/>
            <person name="Birren B.W."/>
            <person name="Azadi P."/>
            <person name="Lempicki R.A."/>
            <person name="Cuomo C.A."/>
            <person name="Kovacs J.A."/>
        </authorList>
    </citation>
    <scope>NUCLEOTIDE SEQUENCE [LARGE SCALE GENOMIC DNA]</scope>
    <source>
        <strain evidence="3">B123</strain>
    </source>
</reference>
<dbReference type="Gene3D" id="3.40.50.1000">
    <property type="entry name" value="HAD superfamily/HAD-like"/>
    <property type="match status" value="1"/>
</dbReference>
<dbReference type="InterPro" id="IPR023214">
    <property type="entry name" value="HAD_sf"/>
</dbReference>
<dbReference type="GO" id="GO:0016791">
    <property type="term" value="F:phosphatase activity"/>
    <property type="evidence" value="ECO:0007669"/>
    <property type="project" value="InterPro"/>
</dbReference>
<dbReference type="PANTHER" id="PTHR28181">
    <property type="entry name" value="UPF0655 PROTEIN YCR015C"/>
    <property type="match status" value="1"/>
</dbReference>
<evidence type="ECO:0008006" key="4">
    <source>
        <dbReference type="Google" id="ProtNLM"/>
    </source>
</evidence>
<dbReference type="RefSeq" id="XP_007871872.1">
    <property type="nucleotide sequence ID" value="XM_007873681.1"/>
</dbReference>
<dbReference type="InterPro" id="IPR006384">
    <property type="entry name" value="HAD_hydro_PyrdxlP_Pase-like"/>
</dbReference>
<dbReference type="AlphaFoldDB" id="M7NW99"/>
<dbReference type="Proteomes" id="UP000011958">
    <property type="component" value="Unassembled WGS sequence"/>
</dbReference>
<dbReference type="GeneID" id="19893719"/>
<dbReference type="eggNOG" id="ENOG502QRU0">
    <property type="taxonomic scope" value="Eukaryota"/>
</dbReference>
<proteinExistence type="predicted"/>
<sequence>MNEMNESFLGNTDLCKNKPNLFVFSDFDGTIVIQDTGKILFDRYGYSPEKQEKLEEALHRGERTFRDISEELWGHLKLPLTEGIDIIMQELEIDPGFYNFYDFCLNFSIPFWIISSGLHPLLKAALSKFLGVEMAEHIRIIANDVEVTSNGIWKPIWHDNTPFGHDKAASVKNCIKKYSNNDSKELSPLIIFIGDGISDFSVAKNVDILFARKGFSLEKYCIKHAIPYISYETFTDVQREIANILYNHHKYIPLIEPSTLEPACSNFLQASEAPTLN</sequence>
<dbReference type="Pfam" id="PF12710">
    <property type="entry name" value="HAD"/>
    <property type="match status" value="1"/>
</dbReference>
<keyword evidence="3" id="KW-1185">Reference proteome</keyword>
<evidence type="ECO:0000313" key="2">
    <source>
        <dbReference type="EMBL" id="EMR11577.1"/>
    </source>
</evidence>
<keyword evidence="1" id="KW-0378">Hydrolase</keyword>
<dbReference type="Gene3D" id="3.90.1470.20">
    <property type="match status" value="1"/>
</dbReference>
<dbReference type="EMBL" id="AFWA02000005">
    <property type="protein sequence ID" value="EMR11577.1"/>
    <property type="molecule type" value="Genomic_DNA"/>
</dbReference>
<accession>M7NW99</accession>
<gene>
    <name evidence="2" type="ORF">PNEG_00021</name>
</gene>
<name>M7NW99_PNEMU</name>
<dbReference type="NCBIfam" id="TIGR01488">
    <property type="entry name" value="HAD-SF-IB"/>
    <property type="match status" value="1"/>
</dbReference>
<dbReference type="PANTHER" id="PTHR28181:SF2">
    <property type="entry name" value="PHOSPHORIC MONOESTER HYDROLASE"/>
    <property type="match status" value="1"/>
</dbReference>
<dbReference type="VEuPathDB" id="FungiDB:PNEG_00021"/>
<evidence type="ECO:0000313" key="3">
    <source>
        <dbReference type="Proteomes" id="UP000011958"/>
    </source>
</evidence>
<comment type="caution">
    <text evidence="2">The sequence shown here is derived from an EMBL/GenBank/DDBJ whole genome shotgun (WGS) entry which is preliminary data.</text>
</comment>
<dbReference type="OrthoDB" id="2342176at2759"/>
<dbReference type="InterPro" id="IPR050849">
    <property type="entry name" value="HAD-like_hydrolase_phosphatase"/>
</dbReference>